<feature type="signal peptide" evidence="1">
    <location>
        <begin position="1"/>
        <end position="19"/>
    </location>
</feature>
<accession>A0AAE1A2J5</accession>
<feature type="chain" id="PRO_5042289101" description="Plethodontid modulating factor" evidence="1">
    <location>
        <begin position="20"/>
        <end position="85"/>
    </location>
</feature>
<evidence type="ECO:0000313" key="3">
    <source>
        <dbReference type="Proteomes" id="UP001283361"/>
    </source>
</evidence>
<keyword evidence="3" id="KW-1185">Reference proteome</keyword>
<reference evidence="2" key="1">
    <citation type="journal article" date="2023" name="G3 (Bethesda)">
        <title>A reference genome for the long-term kleptoplast-retaining sea slug Elysia crispata morphotype clarki.</title>
        <authorList>
            <person name="Eastman K.E."/>
            <person name="Pendleton A.L."/>
            <person name="Shaikh M.A."/>
            <person name="Suttiyut T."/>
            <person name="Ogas R."/>
            <person name="Tomko P."/>
            <person name="Gavelis G."/>
            <person name="Widhalm J.R."/>
            <person name="Wisecaver J.H."/>
        </authorList>
    </citation>
    <scope>NUCLEOTIDE SEQUENCE</scope>
    <source>
        <strain evidence="2">ECLA1</strain>
    </source>
</reference>
<dbReference type="Proteomes" id="UP001283361">
    <property type="component" value="Unassembled WGS sequence"/>
</dbReference>
<protein>
    <recommendedName>
        <fullName evidence="4">Plethodontid modulating factor</fullName>
    </recommendedName>
</protein>
<proteinExistence type="predicted"/>
<evidence type="ECO:0000256" key="1">
    <source>
        <dbReference type="SAM" id="SignalP"/>
    </source>
</evidence>
<evidence type="ECO:0008006" key="4">
    <source>
        <dbReference type="Google" id="ProtNLM"/>
    </source>
</evidence>
<comment type="caution">
    <text evidence="2">The sequence shown here is derived from an EMBL/GenBank/DDBJ whole genome shotgun (WGS) entry which is preliminary data.</text>
</comment>
<keyword evidence="1" id="KW-0732">Signal</keyword>
<evidence type="ECO:0000313" key="2">
    <source>
        <dbReference type="EMBL" id="KAK3780079.1"/>
    </source>
</evidence>
<organism evidence="2 3">
    <name type="scientific">Elysia crispata</name>
    <name type="common">lettuce slug</name>
    <dbReference type="NCBI Taxonomy" id="231223"/>
    <lineage>
        <taxon>Eukaryota</taxon>
        <taxon>Metazoa</taxon>
        <taxon>Spiralia</taxon>
        <taxon>Lophotrochozoa</taxon>
        <taxon>Mollusca</taxon>
        <taxon>Gastropoda</taxon>
        <taxon>Heterobranchia</taxon>
        <taxon>Euthyneura</taxon>
        <taxon>Panpulmonata</taxon>
        <taxon>Sacoglossa</taxon>
        <taxon>Placobranchoidea</taxon>
        <taxon>Plakobranchidae</taxon>
        <taxon>Elysia</taxon>
    </lineage>
</organism>
<gene>
    <name evidence="2" type="ORF">RRG08_046141</name>
</gene>
<dbReference type="EMBL" id="JAWDGP010002761">
    <property type="protein sequence ID" value="KAK3780079.1"/>
    <property type="molecule type" value="Genomic_DNA"/>
</dbReference>
<dbReference type="AlphaFoldDB" id="A0AAE1A2J5"/>
<name>A0AAE1A2J5_9GAST</name>
<sequence>MKTAITLCLSFAVLAAVNADKPICLMGTFDDCSSMQYTSDYQTGIYYCCADVSLRPVLDGDLGSPDLTCSCYTDMEYCNENPWEC</sequence>